<comment type="subcellular location">
    <subcellularLocation>
        <location evidence="1">Cell membrane</location>
        <topology evidence="1">Multi-pass membrane protein</topology>
    </subcellularLocation>
</comment>
<dbReference type="InterPro" id="IPR024320">
    <property type="entry name" value="LPG_synthase_C"/>
</dbReference>
<evidence type="ECO:0000313" key="7">
    <source>
        <dbReference type="EMBL" id="MBB4681300.1"/>
    </source>
</evidence>
<keyword evidence="8" id="KW-1185">Reference proteome</keyword>
<dbReference type="RefSeq" id="WP_185007773.1">
    <property type="nucleotide sequence ID" value="NZ_BAAAUI010000071.1"/>
</dbReference>
<dbReference type="SUPFAM" id="SSF55729">
    <property type="entry name" value="Acyl-CoA N-acyltransferases (Nat)"/>
    <property type="match status" value="1"/>
</dbReference>
<dbReference type="GO" id="GO:0016755">
    <property type="term" value="F:aminoacyltransferase activity"/>
    <property type="evidence" value="ECO:0007669"/>
    <property type="project" value="TreeGrafter"/>
</dbReference>
<gene>
    <name evidence="7" type="ORF">HNR67_007418</name>
</gene>
<dbReference type="InterPro" id="IPR051211">
    <property type="entry name" value="PG_lysyltransferase"/>
</dbReference>
<name>A0A7W7CHM8_9PSEU</name>
<dbReference type="PANTHER" id="PTHR34697">
    <property type="entry name" value="PHOSPHATIDYLGLYCEROL LYSYLTRANSFERASE"/>
    <property type="match status" value="1"/>
</dbReference>
<organism evidence="7 8">
    <name type="scientific">Crossiella cryophila</name>
    <dbReference type="NCBI Taxonomy" id="43355"/>
    <lineage>
        <taxon>Bacteria</taxon>
        <taxon>Bacillati</taxon>
        <taxon>Actinomycetota</taxon>
        <taxon>Actinomycetes</taxon>
        <taxon>Pseudonocardiales</taxon>
        <taxon>Pseudonocardiaceae</taxon>
        <taxon>Crossiella</taxon>
    </lineage>
</organism>
<evidence type="ECO:0000256" key="5">
    <source>
        <dbReference type="ARBA" id="ARBA00023136"/>
    </source>
</evidence>
<dbReference type="Pfam" id="PF09924">
    <property type="entry name" value="LPG_synthase_C"/>
    <property type="match status" value="1"/>
</dbReference>
<dbReference type="GO" id="GO:0055091">
    <property type="term" value="P:phospholipid homeostasis"/>
    <property type="evidence" value="ECO:0007669"/>
    <property type="project" value="TreeGrafter"/>
</dbReference>
<evidence type="ECO:0000256" key="1">
    <source>
        <dbReference type="ARBA" id="ARBA00004651"/>
    </source>
</evidence>
<sequence>MTTTALDLLRAHGRGSSAFLAYNQDTEHFQTPDLKGLIAYRPAGRRHLVQLTGPCAAEADQPALTAAFREFAARQRRRITAVQLLREEATACAELGYAVNQLGVSFSIDLARFTLRGGKLAETRNRLSQARRAGVAVTEESTMDAELAVLLAAIDQVWLRAKGRAVKQLGFMVGERGGRGAEHRRLFVARAAGRIVAYISFSPVYGPRPGWLYDLTRRHPEAPTGAIESIIATAAEVFREEGAGWLHLGFTPFVRLHPEHRIPGADNGILHRLMRQVAGRERWLYSARTQERFKTKWAPHHIEPEYLAFEHGLSLGAGWQLLRLIGAL</sequence>
<dbReference type="Proteomes" id="UP000533598">
    <property type="component" value="Unassembled WGS sequence"/>
</dbReference>
<comment type="caution">
    <text evidence="7">The sequence shown here is derived from an EMBL/GenBank/DDBJ whole genome shotgun (WGS) entry which is preliminary data.</text>
</comment>
<dbReference type="PANTHER" id="PTHR34697:SF2">
    <property type="entry name" value="PHOSPHATIDYLGLYCEROL LYSYLTRANSFERASE"/>
    <property type="match status" value="1"/>
</dbReference>
<keyword evidence="5" id="KW-0472">Membrane</keyword>
<reference evidence="7 8" key="1">
    <citation type="submission" date="2020-08" db="EMBL/GenBank/DDBJ databases">
        <title>Sequencing the genomes of 1000 actinobacteria strains.</title>
        <authorList>
            <person name="Klenk H.-P."/>
        </authorList>
    </citation>
    <scope>NUCLEOTIDE SEQUENCE [LARGE SCALE GENOMIC DNA]</scope>
    <source>
        <strain evidence="7 8">DSM 44230</strain>
    </source>
</reference>
<evidence type="ECO:0000313" key="8">
    <source>
        <dbReference type="Proteomes" id="UP000533598"/>
    </source>
</evidence>
<dbReference type="GO" id="GO:0005886">
    <property type="term" value="C:plasma membrane"/>
    <property type="evidence" value="ECO:0007669"/>
    <property type="project" value="UniProtKB-SubCell"/>
</dbReference>
<evidence type="ECO:0000259" key="6">
    <source>
        <dbReference type="Pfam" id="PF09924"/>
    </source>
</evidence>
<dbReference type="InterPro" id="IPR016181">
    <property type="entry name" value="Acyl_CoA_acyltransferase"/>
</dbReference>
<proteinExistence type="predicted"/>
<dbReference type="AlphaFoldDB" id="A0A7W7CHM8"/>
<evidence type="ECO:0000256" key="3">
    <source>
        <dbReference type="ARBA" id="ARBA00022692"/>
    </source>
</evidence>
<evidence type="ECO:0000256" key="2">
    <source>
        <dbReference type="ARBA" id="ARBA00022475"/>
    </source>
</evidence>
<keyword evidence="4" id="KW-1133">Transmembrane helix</keyword>
<protein>
    <submittedName>
        <fullName evidence="7">Lysylphosphatidylglycerol synthetase-like protein (DUF2156 family)</fullName>
    </submittedName>
</protein>
<feature type="domain" description="Phosphatidylglycerol lysyltransferase C-terminal" evidence="6">
    <location>
        <begin position="8"/>
        <end position="309"/>
    </location>
</feature>
<keyword evidence="3" id="KW-0812">Transmembrane</keyword>
<keyword evidence="2" id="KW-1003">Cell membrane</keyword>
<dbReference type="EMBL" id="JACHMH010000001">
    <property type="protein sequence ID" value="MBB4681300.1"/>
    <property type="molecule type" value="Genomic_DNA"/>
</dbReference>
<accession>A0A7W7CHM8</accession>
<evidence type="ECO:0000256" key="4">
    <source>
        <dbReference type="ARBA" id="ARBA00022989"/>
    </source>
</evidence>